<sequence length="150" mass="16681">MPTATFARSRRRLFLRHAHPISAWTRWATTPAVLVPLWRRRWSAAIPVAAWMAINPIVTPPVTDDHAFATRAMLGEEEWTTDPRADRGLIALNVVGSACLAAAGLAAWRRRRLPMTVGVAGSMIITLLSWRGYAQLYDRGDRSALPLPTE</sequence>
<feature type="transmembrane region" description="Helical" evidence="1">
    <location>
        <begin position="89"/>
        <end position="108"/>
    </location>
</feature>
<reference evidence="2 3" key="1">
    <citation type="submission" date="2016-10" db="EMBL/GenBank/DDBJ databases">
        <authorList>
            <person name="de Groot N.N."/>
        </authorList>
    </citation>
    <scope>NUCLEOTIDE SEQUENCE [LARGE SCALE GENOMIC DNA]</scope>
    <source>
        <strain evidence="2 3">DSM 21800</strain>
    </source>
</reference>
<proteinExistence type="predicted"/>
<protein>
    <submittedName>
        <fullName evidence="2">Uncharacterized protein</fullName>
    </submittedName>
</protein>
<evidence type="ECO:0000256" key="1">
    <source>
        <dbReference type="SAM" id="Phobius"/>
    </source>
</evidence>
<dbReference type="InterPro" id="IPR046595">
    <property type="entry name" value="DUF6653"/>
</dbReference>
<keyword evidence="1" id="KW-0812">Transmembrane</keyword>
<dbReference type="STRING" id="630515.SAMN04489812_5741"/>
<name>A0A1H2A8F1_9ACTN</name>
<keyword evidence="1" id="KW-0472">Membrane</keyword>
<dbReference type="AlphaFoldDB" id="A0A1H2A8F1"/>
<gene>
    <name evidence="2" type="ORF">SAMN04489812_5741</name>
</gene>
<evidence type="ECO:0000313" key="3">
    <source>
        <dbReference type="Proteomes" id="UP000199103"/>
    </source>
</evidence>
<feature type="transmembrane region" description="Helical" evidence="1">
    <location>
        <begin position="115"/>
        <end position="133"/>
    </location>
</feature>
<accession>A0A1H2A8F1</accession>
<dbReference type="Pfam" id="PF20358">
    <property type="entry name" value="DUF6653"/>
    <property type="match status" value="1"/>
</dbReference>
<dbReference type="Proteomes" id="UP000199103">
    <property type="component" value="Chromosome I"/>
</dbReference>
<organism evidence="2 3">
    <name type="scientific">Microlunatus soli</name>
    <dbReference type="NCBI Taxonomy" id="630515"/>
    <lineage>
        <taxon>Bacteria</taxon>
        <taxon>Bacillati</taxon>
        <taxon>Actinomycetota</taxon>
        <taxon>Actinomycetes</taxon>
        <taxon>Propionibacteriales</taxon>
        <taxon>Propionibacteriaceae</taxon>
        <taxon>Microlunatus</taxon>
    </lineage>
</organism>
<evidence type="ECO:0000313" key="2">
    <source>
        <dbReference type="EMBL" id="SDT42144.1"/>
    </source>
</evidence>
<dbReference type="EMBL" id="LT629772">
    <property type="protein sequence ID" value="SDT42144.1"/>
    <property type="molecule type" value="Genomic_DNA"/>
</dbReference>
<keyword evidence="1" id="KW-1133">Transmembrane helix</keyword>
<keyword evidence="3" id="KW-1185">Reference proteome</keyword>
<dbReference type="RefSeq" id="WP_197679913.1">
    <property type="nucleotide sequence ID" value="NZ_LT629772.1"/>
</dbReference>